<comment type="subcellular location">
    <subcellularLocation>
        <location evidence="1">Secreted</location>
    </subcellularLocation>
</comment>
<dbReference type="AlphaFoldDB" id="A0AAW1VC49"/>
<name>A0AAW1VC49_9CUCU</name>
<evidence type="ECO:0000259" key="4">
    <source>
        <dbReference type="SMART" id="SM00198"/>
    </source>
</evidence>
<keyword evidence="6" id="KW-1185">Reference proteome</keyword>
<gene>
    <name evidence="5" type="ORF">WA026_021969</name>
</gene>
<dbReference type="GO" id="GO:0005576">
    <property type="term" value="C:extracellular region"/>
    <property type="evidence" value="ECO:0007669"/>
    <property type="project" value="UniProtKB-SubCell"/>
</dbReference>
<dbReference type="SUPFAM" id="SSF55797">
    <property type="entry name" value="PR-1-like"/>
    <property type="match status" value="1"/>
</dbReference>
<dbReference type="Proteomes" id="UP001431783">
    <property type="component" value="Unassembled WGS sequence"/>
</dbReference>
<keyword evidence="2" id="KW-0964">Secreted</keyword>
<dbReference type="EMBL" id="JARQZJ010000138">
    <property type="protein sequence ID" value="KAK9892778.1"/>
    <property type="molecule type" value="Genomic_DNA"/>
</dbReference>
<feature type="domain" description="SCP" evidence="4">
    <location>
        <begin position="67"/>
        <end position="225"/>
    </location>
</feature>
<feature type="transmembrane region" description="Helical" evidence="3">
    <location>
        <begin position="282"/>
        <end position="301"/>
    </location>
</feature>
<evidence type="ECO:0000256" key="2">
    <source>
        <dbReference type="ARBA" id="ARBA00022525"/>
    </source>
</evidence>
<evidence type="ECO:0000313" key="6">
    <source>
        <dbReference type="Proteomes" id="UP001431783"/>
    </source>
</evidence>
<reference evidence="5 6" key="1">
    <citation type="submission" date="2023-03" db="EMBL/GenBank/DDBJ databases">
        <title>Genome insight into feeding habits of ladybird beetles.</title>
        <authorList>
            <person name="Li H.-S."/>
            <person name="Huang Y.-H."/>
            <person name="Pang H."/>
        </authorList>
    </citation>
    <scope>NUCLEOTIDE SEQUENCE [LARGE SCALE GENOMIC DNA]</scope>
    <source>
        <strain evidence="5">SYSU_2023b</strain>
        <tissue evidence="5">Whole body</tissue>
    </source>
</reference>
<organism evidence="5 6">
    <name type="scientific">Henosepilachna vigintioctopunctata</name>
    <dbReference type="NCBI Taxonomy" id="420089"/>
    <lineage>
        <taxon>Eukaryota</taxon>
        <taxon>Metazoa</taxon>
        <taxon>Ecdysozoa</taxon>
        <taxon>Arthropoda</taxon>
        <taxon>Hexapoda</taxon>
        <taxon>Insecta</taxon>
        <taxon>Pterygota</taxon>
        <taxon>Neoptera</taxon>
        <taxon>Endopterygota</taxon>
        <taxon>Coleoptera</taxon>
        <taxon>Polyphaga</taxon>
        <taxon>Cucujiformia</taxon>
        <taxon>Coccinelloidea</taxon>
        <taxon>Coccinellidae</taxon>
        <taxon>Epilachninae</taxon>
        <taxon>Epilachnini</taxon>
        <taxon>Henosepilachna</taxon>
    </lineage>
</organism>
<dbReference type="Gene3D" id="3.40.33.10">
    <property type="entry name" value="CAP"/>
    <property type="match status" value="1"/>
</dbReference>
<keyword evidence="3" id="KW-0472">Membrane</keyword>
<evidence type="ECO:0000256" key="3">
    <source>
        <dbReference type="SAM" id="Phobius"/>
    </source>
</evidence>
<dbReference type="InterPro" id="IPR014044">
    <property type="entry name" value="CAP_dom"/>
</dbReference>
<dbReference type="InterPro" id="IPR035940">
    <property type="entry name" value="CAP_sf"/>
</dbReference>
<dbReference type="Pfam" id="PF00188">
    <property type="entry name" value="CAP"/>
    <property type="match status" value="1"/>
</dbReference>
<dbReference type="CDD" id="cd05380">
    <property type="entry name" value="CAP_euk"/>
    <property type="match status" value="1"/>
</dbReference>
<dbReference type="SMART" id="SM00198">
    <property type="entry name" value="SCP"/>
    <property type="match status" value="1"/>
</dbReference>
<proteinExistence type="predicted"/>
<protein>
    <recommendedName>
        <fullName evidence="4">SCP domain-containing protein</fullName>
    </recommendedName>
</protein>
<sequence>MERPEVFILLFIVYENIITLEGASKGPTSNYCNIRCKESPNAKHEVCARSYKCNSQKNCTEIEADDKFRKAVLSAHNDARNRIADGTLKSGRFPNSGAKNMHVLSYDLELEYITSCAINTCKTLQYNACYDSERFTVGINFDIVYTKDMSFLWSSAIENFKNQIGNVRSSRYIEEYEFDEDGFRESFIRLAWAETKYIGCSAVMDKSGKTGGIFACSYAPANYRKGSSVYSLAKSSNEIASECKDGKNKKYHALCGQIESTPSDLMWKYYQRKKSSAATGHRMGFCILILMAIVNMNHFLIHVS</sequence>
<keyword evidence="3" id="KW-0812">Transmembrane</keyword>
<keyword evidence="3" id="KW-1133">Transmembrane helix</keyword>
<accession>A0AAW1VC49</accession>
<comment type="caution">
    <text evidence="5">The sequence shown here is derived from an EMBL/GenBank/DDBJ whole genome shotgun (WGS) entry which is preliminary data.</text>
</comment>
<evidence type="ECO:0000313" key="5">
    <source>
        <dbReference type="EMBL" id="KAK9892778.1"/>
    </source>
</evidence>
<evidence type="ECO:0000256" key="1">
    <source>
        <dbReference type="ARBA" id="ARBA00004613"/>
    </source>
</evidence>